<dbReference type="Pfam" id="PF24764">
    <property type="entry name" value="rva_4"/>
    <property type="match status" value="1"/>
</dbReference>
<dbReference type="PANTHER" id="PTHR46791:SF5">
    <property type="entry name" value="CLR5 DOMAIN-CONTAINING PROTEIN-RELATED"/>
    <property type="match status" value="1"/>
</dbReference>
<evidence type="ECO:0000259" key="1">
    <source>
        <dbReference type="Pfam" id="PF24764"/>
    </source>
</evidence>
<feature type="domain" description="Integrase core" evidence="1">
    <location>
        <begin position="57"/>
        <end position="235"/>
    </location>
</feature>
<sequence>LTSGHTTLYSRQYTYQCIKQAGMPVVRDRMFKILKDIDPAGVASRRLHLTTQPRGAFSVPGPNFFWSIDGHHKLSMYGIEIYAGIDTFSRYIPWIYVGISTHTGISCLRQYLQVVASTRLLPHSIRSDRGTETMMMASAHWRLHQAICPSCPFHDVWWYGTSTLNQRIEAWWRHMSRSQTLAWKQYFDDFGSNGLYTDSEPYRIVLLYVYFPLVRDEIYNFVHLWNNHRIRSQKKQ</sequence>
<dbReference type="InterPro" id="IPR012337">
    <property type="entry name" value="RNaseH-like_sf"/>
</dbReference>
<dbReference type="PANTHER" id="PTHR46791">
    <property type="entry name" value="EXPRESSED PROTEIN"/>
    <property type="match status" value="1"/>
</dbReference>
<name>A0A292Q0Z9_9PEZI</name>
<dbReference type="Proteomes" id="UP001412239">
    <property type="component" value="Unassembled WGS sequence"/>
</dbReference>
<reference evidence="2" key="1">
    <citation type="submission" date="2015-10" db="EMBL/GenBank/DDBJ databases">
        <authorList>
            <person name="Regsiter A."/>
            <person name="william w."/>
        </authorList>
    </citation>
    <scope>NUCLEOTIDE SEQUENCE</scope>
    <source>
        <strain evidence="2">Montdore</strain>
    </source>
</reference>
<dbReference type="AlphaFoldDB" id="A0A292Q0Z9"/>
<dbReference type="EMBL" id="LN890993">
    <property type="protein sequence ID" value="CUS12380.1"/>
    <property type="molecule type" value="Genomic_DNA"/>
</dbReference>
<evidence type="ECO:0000313" key="2">
    <source>
        <dbReference type="EMBL" id="CUS12380.1"/>
    </source>
</evidence>
<feature type="non-terminal residue" evidence="2">
    <location>
        <position position="236"/>
    </location>
</feature>
<accession>A0A292Q0Z9</accession>
<feature type="non-terminal residue" evidence="2">
    <location>
        <position position="1"/>
    </location>
</feature>
<dbReference type="SUPFAM" id="SSF53098">
    <property type="entry name" value="Ribonuclease H-like"/>
    <property type="match status" value="1"/>
</dbReference>
<organism evidence="2 3">
    <name type="scientific">Tuber aestivum</name>
    <name type="common">summer truffle</name>
    <dbReference type="NCBI Taxonomy" id="59557"/>
    <lineage>
        <taxon>Eukaryota</taxon>
        <taxon>Fungi</taxon>
        <taxon>Dikarya</taxon>
        <taxon>Ascomycota</taxon>
        <taxon>Pezizomycotina</taxon>
        <taxon>Pezizomycetes</taxon>
        <taxon>Pezizales</taxon>
        <taxon>Tuberaceae</taxon>
        <taxon>Tuber</taxon>
    </lineage>
</organism>
<proteinExistence type="predicted"/>
<protein>
    <recommendedName>
        <fullName evidence="1">Integrase core domain-containing protein</fullName>
    </recommendedName>
</protein>
<evidence type="ECO:0000313" key="3">
    <source>
        <dbReference type="Proteomes" id="UP001412239"/>
    </source>
</evidence>
<gene>
    <name evidence="2" type="ORF">GSTUAT00003514001</name>
</gene>
<dbReference type="InterPro" id="IPR058913">
    <property type="entry name" value="Integrase_dom_put"/>
</dbReference>
<keyword evidence="3" id="KW-1185">Reference proteome</keyword>